<proteinExistence type="predicted"/>
<dbReference type="AlphaFoldDB" id="A0A5A7P5J1"/>
<keyword evidence="2" id="KW-1185">Reference proteome</keyword>
<dbReference type="OrthoDB" id="1305462at2759"/>
<organism evidence="1 2">
    <name type="scientific">Striga asiatica</name>
    <name type="common">Asiatic witchweed</name>
    <name type="synonym">Buchnera asiatica</name>
    <dbReference type="NCBI Taxonomy" id="4170"/>
    <lineage>
        <taxon>Eukaryota</taxon>
        <taxon>Viridiplantae</taxon>
        <taxon>Streptophyta</taxon>
        <taxon>Embryophyta</taxon>
        <taxon>Tracheophyta</taxon>
        <taxon>Spermatophyta</taxon>
        <taxon>Magnoliopsida</taxon>
        <taxon>eudicotyledons</taxon>
        <taxon>Gunneridae</taxon>
        <taxon>Pentapetalae</taxon>
        <taxon>asterids</taxon>
        <taxon>lamiids</taxon>
        <taxon>Lamiales</taxon>
        <taxon>Orobanchaceae</taxon>
        <taxon>Buchnereae</taxon>
        <taxon>Striga</taxon>
    </lineage>
</organism>
<protein>
    <submittedName>
        <fullName evidence="1">RNA-binding (RRM/RBD/RNP motifs) family protein</fullName>
    </submittedName>
</protein>
<dbReference type="Proteomes" id="UP000325081">
    <property type="component" value="Unassembled WGS sequence"/>
</dbReference>
<feature type="non-terminal residue" evidence="1">
    <location>
        <position position="178"/>
    </location>
</feature>
<accession>A0A5A7P5J1</accession>
<sequence length="178" mass="20849">MYLSGIYIILFIRVLKLGCKRVYLFNLRNPILGNFLCTILDSTHIDEIFYYLRNMPFHHLPNIVESVTTTDILFDQRMKNSYDKFLSHRLWSAILCCYLGFFDGLGLMKKTHAEIKFSDPIEIIFVIDLPTQEKGRSIYEIDTLICYMSMDEKSCPKVMKVKTSPLEVCFVIVGCRYK</sequence>
<dbReference type="EMBL" id="BKCP01002224">
    <property type="protein sequence ID" value="GER27758.1"/>
    <property type="molecule type" value="Genomic_DNA"/>
</dbReference>
<evidence type="ECO:0000313" key="1">
    <source>
        <dbReference type="EMBL" id="GER27758.1"/>
    </source>
</evidence>
<gene>
    <name evidence="1" type="ORF">STAS_03494</name>
</gene>
<comment type="caution">
    <text evidence="1">The sequence shown here is derived from an EMBL/GenBank/DDBJ whole genome shotgun (WGS) entry which is preliminary data.</text>
</comment>
<reference evidence="2" key="1">
    <citation type="journal article" date="2019" name="Curr. Biol.">
        <title>Genome Sequence of Striga asiatica Provides Insight into the Evolution of Plant Parasitism.</title>
        <authorList>
            <person name="Yoshida S."/>
            <person name="Kim S."/>
            <person name="Wafula E.K."/>
            <person name="Tanskanen J."/>
            <person name="Kim Y.M."/>
            <person name="Honaas L."/>
            <person name="Yang Z."/>
            <person name="Spallek T."/>
            <person name="Conn C.E."/>
            <person name="Ichihashi Y."/>
            <person name="Cheong K."/>
            <person name="Cui S."/>
            <person name="Der J.P."/>
            <person name="Gundlach H."/>
            <person name="Jiao Y."/>
            <person name="Hori C."/>
            <person name="Ishida J.K."/>
            <person name="Kasahara H."/>
            <person name="Kiba T."/>
            <person name="Kim M.S."/>
            <person name="Koo N."/>
            <person name="Laohavisit A."/>
            <person name="Lee Y.H."/>
            <person name="Lumba S."/>
            <person name="McCourt P."/>
            <person name="Mortimer J.C."/>
            <person name="Mutuku J.M."/>
            <person name="Nomura T."/>
            <person name="Sasaki-Sekimoto Y."/>
            <person name="Seto Y."/>
            <person name="Wang Y."/>
            <person name="Wakatake T."/>
            <person name="Sakakibara H."/>
            <person name="Demura T."/>
            <person name="Yamaguchi S."/>
            <person name="Yoneyama K."/>
            <person name="Manabe R.I."/>
            <person name="Nelson D.C."/>
            <person name="Schulman A.H."/>
            <person name="Timko M.P."/>
            <person name="dePamphilis C.W."/>
            <person name="Choi D."/>
            <person name="Shirasu K."/>
        </authorList>
    </citation>
    <scope>NUCLEOTIDE SEQUENCE [LARGE SCALE GENOMIC DNA]</scope>
    <source>
        <strain evidence="2">cv. UVA1</strain>
    </source>
</reference>
<name>A0A5A7P5J1_STRAF</name>
<evidence type="ECO:0000313" key="2">
    <source>
        <dbReference type="Proteomes" id="UP000325081"/>
    </source>
</evidence>